<dbReference type="GO" id="GO:0000455">
    <property type="term" value="P:enzyme-directed rRNA pseudouridine synthesis"/>
    <property type="evidence" value="ECO:0007669"/>
    <property type="project" value="UniProtKB-UniRule"/>
</dbReference>
<feature type="binding site" evidence="6">
    <location>
        <position position="242"/>
    </location>
    <ligand>
        <name>S-adenosyl-L-methionine</name>
        <dbReference type="ChEBI" id="CHEBI:59789"/>
    </ligand>
</feature>
<keyword evidence="11" id="KW-1185">Reference proteome</keyword>
<keyword evidence="4 6" id="KW-0808">Transferase</keyword>
<dbReference type="HAMAP" id="MF_01116">
    <property type="entry name" value="TSR3"/>
    <property type="match status" value="1"/>
</dbReference>
<evidence type="ECO:0000256" key="5">
    <source>
        <dbReference type="ARBA" id="ARBA00022691"/>
    </source>
</evidence>
<evidence type="ECO:0000313" key="10">
    <source>
        <dbReference type="EMBL" id="OCF57905.1"/>
    </source>
</evidence>
<dbReference type="GO" id="GO:0005634">
    <property type="term" value="C:nucleus"/>
    <property type="evidence" value="ECO:0007669"/>
    <property type="project" value="UniProtKB-SubCell"/>
</dbReference>
<keyword evidence="2 6" id="KW-0690">Ribosome biogenesis</keyword>
<evidence type="ECO:0000256" key="4">
    <source>
        <dbReference type="ARBA" id="ARBA00022679"/>
    </source>
</evidence>
<dbReference type="GO" id="GO:0106388">
    <property type="term" value="F:rRNA small subunit aminocarboxypropyltransferase activity"/>
    <property type="evidence" value="ECO:0007669"/>
    <property type="project" value="UniProtKB-EC"/>
</dbReference>
<evidence type="ECO:0000259" key="8">
    <source>
        <dbReference type="Pfam" id="PF04034"/>
    </source>
</evidence>
<feature type="compositionally biased region" description="Acidic residues" evidence="7">
    <location>
        <begin position="125"/>
        <end position="151"/>
    </location>
</feature>
<dbReference type="EMBL" id="KI669462">
    <property type="protein sequence ID" value="OCF57905.1"/>
    <property type="molecule type" value="Genomic_DNA"/>
</dbReference>
<feature type="domain" description="RNase L inhibitor RLI-like possible metal-binding" evidence="9">
    <location>
        <begin position="155"/>
        <end position="189"/>
    </location>
</feature>
<dbReference type="PANTHER" id="PTHR20426">
    <property type="entry name" value="RIBOSOME BIOGENESIS PROTEIN TSR3 HOMOLOG"/>
    <property type="match status" value="1"/>
</dbReference>
<feature type="domain" description="16S/18S rRNA aminocarboxypropyltransferase Tsr3 C-terminal" evidence="8">
    <location>
        <begin position="193"/>
        <end position="316"/>
    </location>
</feature>
<dbReference type="Proteomes" id="UP000092583">
    <property type="component" value="Unassembled WGS sequence"/>
</dbReference>
<proteinExistence type="inferred from homology"/>
<dbReference type="OrthoDB" id="10262062at2759"/>
<evidence type="ECO:0000259" key="9">
    <source>
        <dbReference type="Pfam" id="PF04068"/>
    </source>
</evidence>
<evidence type="ECO:0000256" key="7">
    <source>
        <dbReference type="SAM" id="MobiDB-lite"/>
    </source>
</evidence>
<comment type="function">
    <text evidence="6">Aminocarboxypropyltransferase that catalyzes the aminocarboxypropyl transfer on pseudouridine at position 1191 (Psi1191) in 18S rRNA. It constitutes the last step in biosynthesis of the hypermodified N1-methyl-N3-(3-amino-3-carboxypropyl) pseudouridine (m1acp3-Psi) conserved in eukaryotic 18S rRNA.</text>
</comment>
<keyword evidence="3 6" id="KW-0698">rRNA processing</keyword>
<sequence length="388" mass="43034">MINQKSKVKSQQRTTSIRSERHSSTKHSDTTQDVTIDPLSAAMGKPSKERNQRAPARGRGRGRGGGGHAVRGGGSGRQKAIASRKQEEAVDDEEVFRRVMAGESVGDEASSSSASGSGSGSGSSSEDESDDQSGDADDKEEEDAEEEDQTIDIDVPVAMWDFDHCDPRRCSGKKLARHGLINAMRVGQRFRGIVLTPKGKKPISPSDDEIVQMSGLAVVECSWARLDEVPFNKIKSPYERLLPFLIASNPVNYGKPWRLNCVEALAAGFYITGHDDWAEILLSKFSWGHSFYKLNGHLIERYRTCHTSEEIQEMAELIQKEMADEREQRQLEKQAHEGEDLLRANPNHVGNEWDDEEVPDLVEVSNSEDERDDVEVLIQGIDNTKISA</sequence>
<dbReference type="Pfam" id="PF04068">
    <property type="entry name" value="Fer4_RLI"/>
    <property type="match status" value="1"/>
</dbReference>
<comment type="catalytic activity">
    <reaction evidence="6">
        <text>N(1)-methylpseudouridine(1191) in yeast 18S rRNA + S-adenosyl-L-methionine = N(1)-methyl-N(3)-[(3S)-3-amino-3-carboxypropyl]pseudouridine(1191) in yeast 18S rRNA + S-methyl-5'-thioadenosine + H(+)</text>
        <dbReference type="Rhea" id="RHEA:63300"/>
        <dbReference type="Rhea" id="RHEA-COMP:13852"/>
        <dbReference type="Rhea" id="RHEA-COMP:16309"/>
        <dbReference type="ChEBI" id="CHEBI:15378"/>
        <dbReference type="ChEBI" id="CHEBI:17509"/>
        <dbReference type="ChEBI" id="CHEBI:59789"/>
        <dbReference type="ChEBI" id="CHEBI:74890"/>
        <dbReference type="ChEBI" id="CHEBI:146234"/>
    </reaction>
</comment>
<accession>A0A1B9IQS4</accession>
<feature type="compositionally biased region" description="Basic and acidic residues" evidence="7">
    <location>
        <begin position="325"/>
        <end position="342"/>
    </location>
</feature>
<dbReference type="STRING" id="1331196.A0A1B9IQS4"/>
<reference evidence="10 11" key="1">
    <citation type="submission" date="2013-07" db="EMBL/GenBank/DDBJ databases">
        <title>The Genome Sequence of Kwoniella mangroviensis CBS10435.</title>
        <authorList>
            <consortium name="The Broad Institute Genome Sequencing Platform"/>
            <person name="Cuomo C."/>
            <person name="Litvintseva A."/>
            <person name="Chen Y."/>
            <person name="Heitman J."/>
            <person name="Sun S."/>
            <person name="Springer D."/>
            <person name="Dromer F."/>
            <person name="Young S.K."/>
            <person name="Zeng Q."/>
            <person name="Gargeya S."/>
            <person name="Fitzgerald M."/>
            <person name="Abouelleil A."/>
            <person name="Alvarado L."/>
            <person name="Berlin A.M."/>
            <person name="Chapman S.B."/>
            <person name="Dewar J."/>
            <person name="Goldberg J."/>
            <person name="Griggs A."/>
            <person name="Gujja S."/>
            <person name="Hansen M."/>
            <person name="Howarth C."/>
            <person name="Imamovic A."/>
            <person name="Larimer J."/>
            <person name="McCowan C."/>
            <person name="Murphy C."/>
            <person name="Pearson M."/>
            <person name="Priest M."/>
            <person name="Roberts A."/>
            <person name="Saif S."/>
            <person name="Shea T."/>
            <person name="Sykes S."/>
            <person name="Wortman J."/>
            <person name="Nusbaum C."/>
            <person name="Birren B."/>
        </authorList>
    </citation>
    <scope>NUCLEOTIDE SEQUENCE [LARGE SCALE GENOMIC DNA]</scope>
    <source>
        <strain evidence="10 11">CBS 10435</strain>
    </source>
</reference>
<dbReference type="GO" id="GO:0005737">
    <property type="term" value="C:cytoplasm"/>
    <property type="evidence" value="ECO:0007669"/>
    <property type="project" value="UniProtKB-SubCell"/>
</dbReference>
<protein>
    <recommendedName>
        <fullName evidence="6">18S rRNA aminocarboxypropyltransferase</fullName>
        <ecNumber evidence="6">2.5.1.157</ecNumber>
    </recommendedName>
</protein>
<feature type="compositionally biased region" description="Basic residues" evidence="7">
    <location>
        <begin position="1"/>
        <end position="10"/>
    </location>
</feature>
<feature type="compositionally biased region" description="Low complexity" evidence="7">
    <location>
        <begin position="101"/>
        <end position="116"/>
    </location>
</feature>
<keyword evidence="1 6" id="KW-0963">Cytoplasm</keyword>
<feature type="binding site" evidence="6">
    <location>
        <position position="257"/>
    </location>
    <ligand>
        <name>S-adenosyl-L-methionine</name>
        <dbReference type="ChEBI" id="CHEBI:59789"/>
    </ligand>
</feature>
<name>A0A1B9IQS4_9TREE</name>
<keyword evidence="5 6" id="KW-0949">S-adenosyl-L-methionine</keyword>
<comment type="catalytic activity">
    <reaction evidence="6">
        <text>an N(1)-methylpseudouridine in rRNA + S-adenosyl-L-methionine = N(1)-methyl-N(3)-[(3S)-3-amino-3-carboxypropyl]pseudouridine in rRNA + S-methyl-5'-thioadenosine + H(+)</text>
        <dbReference type="Rhea" id="RHEA:63296"/>
        <dbReference type="Rhea" id="RHEA-COMP:11634"/>
        <dbReference type="Rhea" id="RHEA-COMP:16310"/>
        <dbReference type="ChEBI" id="CHEBI:15378"/>
        <dbReference type="ChEBI" id="CHEBI:17509"/>
        <dbReference type="ChEBI" id="CHEBI:59789"/>
        <dbReference type="ChEBI" id="CHEBI:74890"/>
        <dbReference type="ChEBI" id="CHEBI:146234"/>
        <dbReference type="EC" id="2.5.1.157"/>
    </reaction>
</comment>
<comment type="similarity">
    <text evidence="6">Belongs to the TDD superfamily. TSR3 family.</text>
</comment>
<feature type="compositionally biased region" description="Basic and acidic residues" evidence="7">
    <location>
        <begin position="18"/>
        <end position="30"/>
    </location>
</feature>
<dbReference type="InterPro" id="IPR022968">
    <property type="entry name" value="Tsr3-like"/>
</dbReference>
<dbReference type="PANTHER" id="PTHR20426:SF0">
    <property type="entry name" value="18S RRNA AMINOCARBOXYPROPYLTRANSFERASE"/>
    <property type="match status" value="1"/>
</dbReference>
<comment type="subcellular location">
    <subcellularLocation>
        <location evidence="6">Cytoplasm</location>
    </subcellularLocation>
    <subcellularLocation>
        <location evidence="6">Nucleus</location>
    </subcellularLocation>
</comment>
<evidence type="ECO:0000256" key="1">
    <source>
        <dbReference type="ARBA" id="ARBA00022490"/>
    </source>
</evidence>
<keyword evidence="6" id="KW-0539">Nucleus</keyword>
<reference evidence="11" key="2">
    <citation type="submission" date="2013-12" db="EMBL/GenBank/DDBJ databases">
        <title>Evolution of pathogenesis and genome organization in the Tremellales.</title>
        <authorList>
            <person name="Cuomo C."/>
            <person name="Litvintseva A."/>
            <person name="Heitman J."/>
            <person name="Chen Y."/>
            <person name="Sun S."/>
            <person name="Springer D."/>
            <person name="Dromer F."/>
            <person name="Young S."/>
            <person name="Zeng Q."/>
            <person name="Chapman S."/>
            <person name="Gujja S."/>
            <person name="Saif S."/>
            <person name="Birren B."/>
        </authorList>
    </citation>
    <scope>NUCLEOTIDE SEQUENCE [LARGE SCALE GENOMIC DNA]</scope>
    <source>
        <strain evidence="11">CBS 10435</strain>
    </source>
</reference>
<evidence type="ECO:0000256" key="2">
    <source>
        <dbReference type="ARBA" id="ARBA00022517"/>
    </source>
</evidence>
<dbReference type="Pfam" id="PF04034">
    <property type="entry name" value="Ribo_biogen_C"/>
    <property type="match status" value="1"/>
</dbReference>
<feature type="region of interest" description="Disordered" evidence="7">
    <location>
        <begin position="325"/>
        <end position="358"/>
    </location>
</feature>
<evidence type="ECO:0000313" key="11">
    <source>
        <dbReference type="Proteomes" id="UP000092583"/>
    </source>
</evidence>
<organism evidence="10 11">
    <name type="scientific">Kwoniella mangroviensis CBS 10435</name>
    <dbReference type="NCBI Taxonomy" id="1331196"/>
    <lineage>
        <taxon>Eukaryota</taxon>
        <taxon>Fungi</taxon>
        <taxon>Dikarya</taxon>
        <taxon>Basidiomycota</taxon>
        <taxon>Agaricomycotina</taxon>
        <taxon>Tremellomycetes</taxon>
        <taxon>Tremellales</taxon>
        <taxon>Cryptococcaceae</taxon>
        <taxon>Kwoniella</taxon>
    </lineage>
</organism>
<feature type="compositionally biased region" description="Gly residues" evidence="7">
    <location>
        <begin position="63"/>
        <end position="76"/>
    </location>
</feature>
<evidence type="ECO:0000256" key="3">
    <source>
        <dbReference type="ARBA" id="ARBA00022552"/>
    </source>
</evidence>
<dbReference type="GO" id="GO:1904047">
    <property type="term" value="F:S-adenosyl-L-methionine binding"/>
    <property type="evidence" value="ECO:0007669"/>
    <property type="project" value="UniProtKB-UniRule"/>
</dbReference>
<dbReference type="InterPro" id="IPR007209">
    <property type="entry name" value="RNaseL-inhib-like_metal-bd_dom"/>
</dbReference>
<feature type="binding site" evidence="6">
    <location>
        <position position="171"/>
    </location>
    <ligand>
        <name>S-adenosyl-L-methionine</name>
        <dbReference type="ChEBI" id="CHEBI:59789"/>
    </ligand>
</feature>
<dbReference type="InterPro" id="IPR007177">
    <property type="entry name" value="Tsr3_C"/>
</dbReference>
<dbReference type="NCBIfam" id="NF002621">
    <property type="entry name" value="PRK02287.1"/>
    <property type="match status" value="1"/>
</dbReference>
<feature type="region of interest" description="Disordered" evidence="7">
    <location>
        <begin position="1"/>
        <end position="153"/>
    </location>
</feature>
<dbReference type="EC" id="2.5.1.157" evidence="6"/>
<feature type="binding site" evidence="6">
    <location>
        <position position="219"/>
    </location>
    <ligand>
        <name>S-adenosyl-L-methionine</name>
        <dbReference type="ChEBI" id="CHEBI:59789"/>
    </ligand>
</feature>
<evidence type="ECO:0000256" key="6">
    <source>
        <dbReference type="HAMAP-Rule" id="MF_03146"/>
    </source>
</evidence>
<dbReference type="GO" id="GO:0030490">
    <property type="term" value="P:maturation of SSU-rRNA"/>
    <property type="evidence" value="ECO:0007669"/>
    <property type="project" value="TreeGrafter"/>
</dbReference>
<dbReference type="AlphaFoldDB" id="A0A1B9IQS4"/>
<gene>
    <name evidence="6" type="primary">TSR3</name>
    <name evidence="10" type="ORF">L486_03927</name>
</gene>